<evidence type="ECO:0000313" key="1">
    <source>
        <dbReference type="Proteomes" id="UP000695022"/>
    </source>
</evidence>
<organism evidence="1 2">
    <name type="scientific">Priapulus caudatus</name>
    <name type="common">Priapulid worm</name>
    <dbReference type="NCBI Taxonomy" id="37621"/>
    <lineage>
        <taxon>Eukaryota</taxon>
        <taxon>Metazoa</taxon>
        <taxon>Ecdysozoa</taxon>
        <taxon>Scalidophora</taxon>
        <taxon>Priapulida</taxon>
        <taxon>Priapulimorpha</taxon>
        <taxon>Priapulimorphida</taxon>
        <taxon>Priapulidae</taxon>
        <taxon>Priapulus</taxon>
    </lineage>
</organism>
<dbReference type="Proteomes" id="UP000695022">
    <property type="component" value="Unplaced"/>
</dbReference>
<evidence type="ECO:0000313" key="2">
    <source>
        <dbReference type="RefSeq" id="XP_014676806.1"/>
    </source>
</evidence>
<dbReference type="Gene3D" id="3.40.1110.10">
    <property type="entry name" value="Calcium-transporting ATPase, cytoplasmic domain N"/>
    <property type="match status" value="1"/>
</dbReference>
<accession>A0ABM1EX85</accession>
<dbReference type="PANTHER" id="PTHR24092">
    <property type="entry name" value="PROBABLE PHOSPHOLIPID-TRANSPORTING ATPASE"/>
    <property type="match status" value="1"/>
</dbReference>
<dbReference type="InterPro" id="IPR023299">
    <property type="entry name" value="ATPase_P-typ_cyto_dom_N"/>
</dbReference>
<dbReference type="Gene3D" id="3.40.50.1000">
    <property type="entry name" value="HAD superfamily/HAD-like"/>
    <property type="match status" value="1"/>
</dbReference>
<dbReference type="PANTHER" id="PTHR24092:SF190">
    <property type="entry name" value="PHOSPHOLIPID-TRANSPORTING ATPASE"/>
    <property type="match status" value="1"/>
</dbReference>
<dbReference type="RefSeq" id="XP_014676806.1">
    <property type="nucleotide sequence ID" value="XM_014821320.1"/>
</dbReference>
<dbReference type="SUPFAM" id="SSF81660">
    <property type="entry name" value="Metal cation-transporting ATPase, ATP-binding domain N"/>
    <property type="match status" value="1"/>
</dbReference>
<dbReference type="InterPro" id="IPR023214">
    <property type="entry name" value="HAD_sf"/>
</dbReference>
<keyword evidence="1" id="KW-1185">Reference proteome</keyword>
<reference evidence="2" key="1">
    <citation type="submission" date="2025-08" db="UniProtKB">
        <authorList>
            <consortium name="RefSeq"/>
        </authorList>
    </citation>
    <scope>IDENTIFICATION</scope>
</reference>
<sequence length="135" mass="15266">MSVILRREGKIYLYCKGADTVINERLKEGDQAIRDITAEHLNKFAADGLRTLCLAVRELDEETYQHWKEKHHEAATSLDDREAKVEAVYEEIERDMTLAGATAIEDKLQDGVPETIANLALANIKIWVLTGDKAR</sequence>
<proteinExistence type="predicted"/>
<protein>
    <submittedName>
        <fullName evidence="2">Phospholipid-transporting ATPase ID-like</fullName>
    </submittedName>
</protein>
<dbReference type="GeneID" id="106816700"/>
<dbReference type="Pfam" id="PF13246">
    <property type="entry name" value="Cation_ATPase"/>
    <property type="match status" value="1"/>
</dbReference>
<gene>
    <name evidence="2" type="primary">LOC106816700</name>
</gene>
<name>A0ABM1EX85_PRICU</name>